<protein>
    <submittedName>
        <fullName evidence="2">Uncharacterized protein</fullName>
    </submittedName>
</protein>
<dbReference type="AlphaFoldDB" id="A0A8J4XXJ8"/>
<gene>
    <name evidence="2" type="ORF">GWK47_013844</name>
</gene>
<feature type="compositionally biased region" description="Polar residues" evidence="1">
    <location>
        <begin position="29"/>
        <end position="38"/>
    </location>
</feature>
<dbReference type="EMBL" id="JACEEZ010020422">
    <property type="protein sequence ID" value="KAG0714579.1"/>
    <property type="molecule type" value="Genomic_DNA"/>
</dbReference>
<name>A0A8J4XXJ8_CHIOP</name>
<dbReference type="Proteomes" id="UP000770661">
    <property type="component" value="Unassembled WGS sequence"/>
</dbReference>
<sequence>MSMSVDTLDTHSVRSADCVRSDLEAQDDLPSTQPLSQSTERESSQGQETGGEKLPANLSHLDINTDTQDTDDVHLKNQQFFHARAAKKKQEVLREAFKEKILQRDKSVRK</sequence>
<keyword evidence="3" id="KW-1185">Reference proteome</keyword>
<evidence type="ECO:0000256" key="1">
    <source>
        <dbReference type="SAM" id="MobiDB-lite"/>
    </source>
</evidence>
<proteinExistence type="predicted"/>
<organism evidence="2 3">
    <name type="scientific">Chionoecetes opilio</name>
    <name type="common">Atlantic snow crab</name>
    <name type="synonym">Cancer opilio</name>
    <dbReference type="NCBI Taxonomy" id="41210"/>
    <lineage>
        <taxon>Eukaryota</taxon>
        <taxon>Metazoa</taxon>
        <taxon>Ecdysozoa</taxon>
        <taxon>Arthropoda</taxon>
        <taxon>Crustacea</taxon>
        <taxon>Multicrustacea</taxon>
        <taxon>Malacostraca</taxon>
        <taxon>Eumalacostraca</taxon>
        <taxon>Eucarida</taxon>
        <taxon>Decapoda</taxon>
        <taxon>Pleocyemata</taxon>
        <taxon>Brachyura</taxon>
        <taxon>Eubrachyura</taxon>
        <taxon>Majoidea</taxon>
        <taxon>Majidae</taxon>
        <taxon>Chionoecetes</taxon>
    </lineage>
</organism>
<reference evidence="2" key="1">
    <citation type="submission" date="2020-07" db="EMBL/GenBank/DDBJ databases">
        <title>The High-quality genome of the commercially important snow crab, Chionoecetes opilio.</title>
        <authorList>
            <person name="Jeong J.-H."/>
            <person name="Ryu S."/>
        </authorList>
    </citation>
    <scope>NUCLEOTIDE SEQUENCE</scope>
    <source>
        <strain evidence="2">MADBK_172401_WGS</strain>
        <tissue evidence="2">Digestive gland</tissue>
    </source>
</reference>
<feature type="compositionally biased region" description="Basic and acidic residues" evidence="1">
    <location>
        <begin position="8"/>
        <end position="23"/>
    </location>
</feature>
<feature type="region of interest" description="Disordered" evidence="1">
    <location>
        <begin position="1"/>
        <end position="70"/>
    </location>
</feature>
<evidence type="ECO:0000313" key="2">
    <source>
        <dbReference type="EMBL" id="KAG0714579.1"/>
    </source>
</evidence>
<evidence type="ECO:0000313" key="3">
    <source>
        <dbReference type="Proteomes" id="UP000770661"/>
    </source>
</evidence>
<accession>A0A8J4XXJ8</accession>
<comment type="caution">
    <text evidence="2">The sequence shown here is derived from an EMBL/GenBank/DDBJ whole genome shotgun (WGS) entry which is preliminary data.</text>
</comment>